<dbReference type="GeneID" id="16573825"/>
<evidence type="ECO:0000313" key="3">
    <source>
        <dbReference type="Proteomes" id="UP000015543"/>
    </source>
</evidence>
<dbReference type="KEGG" id="thb:N186_05910"/>
<dbReference type="AlphaFoldDB" id="S6A5R2"/>
<keyword evidence="1" id="KW-1133">Transmembrane helix</keyword>
<evidence type="ECO:0000256" key="1">
    <source>
        <dbReference type="SAM" id="Phobius"/>
    </source>
</evidence>
<sequence length="158" mass="18498">MSENYERVDMTGRDAGENLNEEHVYTLAILAPGIISSIFVFIPIENYLSAYIVPSTFIWYRLWRAALIALLLWIVSGFIYSEKRYSWKMFFLGSAVTFMVFHYWFLWSINMVIPVRLYPLFYFVGDNSPYVLDMGQVVGLITLYAFRGEILGSLKNRR</sequence>
<reference evidence="2 3" key="1">
    <citation type="journal article" date="2013" name="Genome Announc.">
        <title>Complete Genomic Sequence of 'Thermofilum adornatus' Strain 1910bT, a Hyperthermophilic Anaerobic Organotrophic Crenarchaeon.</title>
        <authorList>
            <person name="Dominova I.N."/>
            <person name="Kublanov I.V."/>
            <person name="Podosokorskaya O.A."/>
            <person name="Derbikova K.S."/>
            <person name="Patrushev M.V."/>
            <person name="Toshchakov S.V."/>
        </authorList>
    </citation>
    <scope>NUCLEOTIDE SEQUENCE [LARGE SCALE GENOMIC DNA]</scope>
    <source>
        <strain evidence="3">1910b</strain>
    </source>
</reference>
<organism evidence="2 3">
    <name type="scientific">Thermofilum adornatum</name>
    <dbReference type="NCBI Taxonomy" id="1365176"/>
    <lineage>
        <taxon>Archaea</taxon>
        <taxon>Thermoproteota</taxon>
        <taxon>Thermoprotei</taxon>
        <taxon>Thermofilales</taxon>
        <taxon>Thermofilaceae</taxon>
        <taxon>Thermofilum</taxon>
    </lineage>
</organism>
<feature type="transmembrane region" description="Helical" evidence="1">
    <location>
        <begin position="62"/>
        <end position="80"/>
    </location>
</feature>
<gene>
    <name evidence="2" type="ORF">N186_05910</name>
</gene>
<protein>
    <submittedName>
        <fullName evidence="2">Uncharacterized protein</fullName>
    </submittedName>
</protein>
<name>S6A5R2_9CREN</name>
<feature type="transmembrane region" description="Helical" evidence="1">
    <location>
        <begin position="129"/>
        <end position="146"/>
    </location>
</feature>
<keyword evidence="1" id="KW-0812">Transmembrane</keyword>
<feature type="transmembrane region" description="Helical" evidence="1">
    <location>
        <begin position="23"/>
        <end position="42"/>
    </location>
</feature>
<dbReference type="OrthoDB" id="381503at2157"/>
<dbReference type="Proteomes" id="UP000015543">
    <property type="component" value="Chromosome"/>
</dbReference>
<dbReference type="HOGENOM" id="CLU_140809_0_0_2"/>
<feature type="transmembrane region" description="Helical" evidence="1">
    <location>
        <begin position="89"/>
        <end position="109"/>
    </location>
</feature>
<keyword evidence="1" id="KW-0472">Membrane</keyword>
<dbReference type="EMBL" id="CP006646">
    <property type="protein sequence ID" value="AGT35522.1"/>
    <property type="molecule type" value="Genomic_DNA"/>
</dbReference>
<dbReference type="eggNOG" id="arCOG05532">
    <property type="taxonomic scope" value="Archaea"/>
</dbReference>
<dbReference type="PATRIC" id="fig|1365176.7.peg.1166"/>
<keyword evidence="3" id="KW-1185">Reference proteome</keyword>
<proteinExistence type="predicted"/>
<dbReference type="RefSeq" id="WP_020962829.1">
    <property type="nucleotide sequence ID" value="NC_022093.1"/>
</dbReference>
<evidence type="ECO:0000313" key="2">
    <source>
        <dbReference type="EMBL" id="AGT35522.1"/>
    </source>
</evidence>
<accession>S6A5R2</accession>